<comment type="subcellular location">
    <subcellularLocation>
        <location evidence="1">Membrane</location>
        <topology evidence="1">Multi-pass membrane protein</topology>
    </subcellularLocation>
</comment>
<reference evidence="6 7" key="1">
    <citation type="submission" date="2015-06" db="EMBL/GenBank/DDBJ databases">
        <title>R. anatipestifer strain HXb2 is the most virulent strain so far, and the genome sequence would help us uncover the pathogenesis.</title>
        <authorList>
            <person name="Hu Q."/>
            <person name="Qi J."/>
            <person name="Bo H."/>
            <person name="Liu G."/>
            <person name="Tao M."/>
            <person name="Ding Y."/>
            <person name="Xue Y."/>
        </authorList>
    </citation>
    <scope>NUCLEOTIDE SEQUENCE [LARGE SCALE GENOMIC DNA]</scope>
    <source>
        <strain evidence="6 7">HXb2</strain>
    </source>
</reference>
<keyword evidence="2 5" id="KW-0812">Transmembrane</keyword>
<dbReference type="Proteomes" id="UP000189883">
    <property type="component" value="Chromosome"/>
</dbReference>
<gene>
    <name evidence="6" type="ORF">AB406_2212</name>
</gene>
<feature type="transmembrane region" description="Helical" evidence="5">
    <location>
        <begin position="343"/>
        <end position="360"/>
    </location>
</feature>
<evidence type="ECO:0000256" key="2">
    <source>
        <dbReference type="ARBA" id="ARBA00022692"/>
    </source>
</evidence>
<evidence type="ECO:0000256" key="5">
    <source>
        <dbReference type="SAM" id="Phobius"/>
    </source>
</evidence>
<feature type="transmembrane region" description="Helical" evidence="5">
    <location>
        <begin position="433"/>
        <end position="454"/>
    </location>
</feature>
<dbReference type="Gene3D" id="1.20.1080.10">
    <property type="entry name" value="Glycerol uptake facilitator protein"/>
    <property type="match status" value="1"/>
</dbReference>
<dbReference type="GO" id="GO:0016020">
    <property type="term" value="C:membrane"/>
    <property type="evidence" value="ECO:0007669"/>
    <property type="project" value="UniProtKB-SubCell"/>
</dbReference>
<dbReference type="RefSeq" id="WP_079208338.1">
    <property type="nucleotide sequence ID" value="NZ_CP011859.1"/>
</dbReference>
<organism evidence="6 7">
    <name type="scientific">Riemerella anatipestifer</name>
    <name type="common">Moraxella anatipestifer</name>
    <dbReference type="NCBI Taxonomy" id="34085"/>
    <lineage>
        <taxon>Bacteria</taxon>
        <taxon>Pseudomonadati</taxon>
        <taxon>Bacteroidota</taxon>
        <taxon>Flavobacteriia</taxon>
        <taxon>Flavobacteriales</taxon>
        <taxon>Weeksellaceae</taxon>
        <taxon>Riemerella</taxon>
    </lineage>
</organism>
<feature type="transmembrane region" description="Helical" evidence="5">
    <location>
        <begin position="541"/>
        <end position="561"/>
    </location>
</feature>
<keyword evidence="4 5" id="KW-0472">Membrane</keyword>
<dbReference type="InterPro" id="IPR023271">
    <property type="entry name" value="Aquaporin-like"/>
</dbReference>
<name>A0A1S7DVP7_RIEAN</name>
<evidence type="ECO:0000256" key="3">
    <source>
        <dbReference type="ARBA" id="ARBA00022989"/>
    </source>
</evidence>
<evidence type="ECO:0000256" key="4">
    <source>
        <dbReference type="ARBA" id="ARBA00023136"/>
    </source>
</evidence>
<accession>A0A1S7DVP7</accession>
<feature type="transmembrane region" description="Helical" evidence="5">
    <location>
        <begin position="372"/>
        <end position="392"/>
    </location>
</feature>
<feature type="transmembrane region" description="Helical" evidence="5">
    <location>
        <begin position="481"/>
        <end position="502"/>
    </location>
</feature>
<evidence type="ECO:0000256" key="1">
    <source>
        <dbReference type="ARBA" id="ARBA00004141"/>
    </source>
</evidence>
<evidence type="ECO:0000313" key="7">
    <source>
        <dbReference type="Proteomes" id="UP000189883"/>
    </source>
</evidence>
<feature type="transmembrane region" description="Helical" evidence="5">
    <location>
        <begin position="596"/>
        <end position="617"/>
    </location>
</feature>
<dbReference type="AlphaFoldDB" id="A0A1S7DVP7"/>
<keyword evidence="3 5" id="KW-1133">Transmembrane helix</keyword>
<dbReference type="EMBL" id="CP011859">
    <property type="protein sequence ID" value="AQY23148.1"/>
    <property type="molecule type" value="Genomic_DNA"/>
</dbReference>
<protein>
    <submittedName>
        <fullName evidence="6">Site-specific recombinase gcr</fullName>
    </submittedName>
</protein>
<dbReference type="Pfam" id="PF10136">
    <property type="entry name" value="SpecificRecomb"/>
    <property type="match status" value="1"/>
</dbReference>
<proteinExistence type="predicted"/>
<sequence length="676" mass="76823">MNIFSNRPIESLESLITKYFKFQNETSALEPLSEIFEATKKEGFSHLLNILTENEDLKNNFAHYLKNIFRGRRMVLALTEANILSENSFFAEFKKRVIAKVLPAVEDEDTVSFVIEKILLSSKQNFDFLLNLSEEEKNTFLQIMGFESLFAQKVVQEDLFLSVNILAWRAIGNALDVEVVKMAPEYKNFDNPFIALQNEIDCLLELFQEDPKVQISAKNEHYKQAKVYLSQCLEFIKIAFKNTSKYGLSSKTNQSLMKIRQQLVRISEILPLLVTEEKTTHLEQSRTLVENILRYKSHRNNFSELFADSTLQLSHLITTHTAQAGTHYIAFNYKQYMDMFKKAAGGGIIVGFLCVLKMLYSYSNGSEFTHAFLYSFNYAMGFVLIYLLHYTLATKQPAMTAATMAKVLSEDKNTFKNYTDFADLVSKLFRTQFIAFVGNVLLAFPVALLIIYGLDIIFQQNLATDKANKLLRDLNPVESKAILHASIAGVFLFISGIISGNISNNSRFYQIPQRIIKNPYLNKAFGAKAARSISAFYSKNWAGVVSNFWFGVFLGATAPIGNFLGLDLDIRHITFAAGNLALAIYGKGFDIDMGTFWISFITVFLIGFFNFIVSFGLSMSLAFRSRKVKFGEVRLIYREIFNTFVKNPAKFFIPLPSGVNTNAEKMVVELEKEGKN</sequence>
<evidence type="ECO:0000313" key="6">
    <source>
        <dbReference type="EMBL" id="AQY23148.1"/>
    </source>
</evidence>
<dbReference type="InterPro" id="IPR011385">
    <property type="entry name" value="Site-sp_rcmbase"/>
</dbReference>